<dbReference type="AlphaFoldDB" id="B3NAV2"/>
<dbReference type="PANTHER" id="PTHR20898">
    <property type="entry name" value="DAEDALUS ON 3-RELATED-RELATED"/>
    <property type="match status" value="1"/>
</dbReference>
<sequence>MKTLYLIFALSFLIDLAKCQNRLRISFDEFAIKYKVPDVFEKMDCNLFQSNNRSFVNAEMILKREIADLNVRALMEFWKPNSQTKLKLYDVRLDACRLLQTFNKNKLFYFYVKSFKKHSNVILSCPFKANFTYKMNDWYLDEEELPPFAPVGKFRTVTEYFIQQRLIIRVVTQGGIS</sequence>
<proteinExistence type="predicted"/>
<evidence type="ECO:0000256" key="1">
    <source>
        <dbReference type="SAM" id="SignalP"/>
    </source>
</evidence>
<dbReference type="KEGG" id="der:6541400"/>
<keyword evidence="1" id="KW-0732">Signal</keyword>
<protein>
    <submittedName>
        <fullName evidence="2">Uncharacterized protein</fullName>
    </submittedName>
</protein>
<dbReference type="Pfam" id="PF06477">
    <property type="entry name" value="DUF1091"/>
    <property type="match status" value="1"/>
</dbReference>
<evidence type="ECO:0000313" key="2">
    <source>
        <dbReference type="EMBL" id="EDV58666.1"/>
    </source>
</evidence>
<dbReference type="eggNOG" id="ENOG502T8M7">
    <property type="taxonomic scope" value="Eukaryota"/>
</dbReference>
<dbReference type="OMA" id="IFFDEFA"/>
<dbReference type="InterPro" id="IPR010512">
    <property type="entry name" value="DUF1091"/>
</dbReference>
<accession>B3NAV2</accession>
<dbReference type="Proteomes" id="UP000008711">
    <property type="component" value="Unassembled WGS sequence"/>
</dbReference>
<gene>
    <name evidence="2" type="primary">Dere\GG23860</name>
    <name evidence="2" type="synonym">dere_GLEANR_8643</name>
    <name evidence="2" type="synonym">GG23860</name>
    <name evidence="2" type="ORF">Dere_GG23860</name>
</gene>
<feature type="chain" id="PRO_5002791355" evidence="1">
    <location>
        <begin position="20"/>
        <end position="177"/>
    </location>
</feature>
<evidence type="ECO:0000313" key="3">
    <source>
        <dbReference type="Proteomes" id="UP000008711"/>
    </source>
</evidence>
<dbReference type="PhylomeDB" id="B3NAV2"/>
<reference evidence="2 3" key="1">
    <citation type="journal article" date="2007" name="Nature">
        <title>Evolution of genes and genomes on the Drosophila phylogeny.</title>
        <authorList>
            <consortium name="Drosophila 12 Genomes Consortium"/>
            <person name="Clark A.G."/>
            <person name="Eisen M.B."/>
            <person name="Smith D.R."/>
            <person name="Bergman C.M."/>
            <person name="Oliver B."/>
            <person name="Markow T.A."/>
            <person name="Kaufman T.C."/>
            <person name="Kellis M."/>
            <person name="Gelbart W."/>
            <person name="Iyer V.N."/>
            <person name="Pollard D.A."/>
            <person name="Sackton T.B."/>
            <person name="Larracuente A.M."/>
            <person name="Singh N.D."/>
            <person name="Abad J.P."/>
            <person name="Abt D.N."/>
            <person name="Adryan B."/>
            <person name="Aguade M."/>
            <person name="Akashi H."/>
            <person name="Anderson W.W."/>
            <person name="Aquadro C.F."/>
            <person name="Ardell D.H."/>
            <person name="Arguello R."/>
            <person name="Artieri C.G."/>
            <person name="Barbash D.A."/>
            <person name="Barker D."/>
            <person name="Barsanti P."/>
            <person name="Batterham P."/>
            <person name="Batzoglou S."/>
            <person name="Begun D."/>
            <person name="Bhutkar A."/>
            <person name="Blanco E."/>
            <person name="Bosak S.A."/>
            <person name="Bradley R.K."/>
            <person name="Brand A.D."/>
            <person name="Brent M.R."/>
            <person name="Brooks A.N."/>
            <person name="Brown R.H."/>
            <person name="Butlin R.K."/>
            <person name="Caggese C."/>
            <person name="Calvi B.R."/>
            <person name="Bernardo de Carvalho A."/>
            <person name="Caspi A."/>
            <person name="Castrezana S."/>
            <person name="Celniker S.E."/>
            <person name="Chang J.L."/>
            <person name="Chapple C."/>
            <person name="Chatterji S."/>
            <person name="Chinwalla A."/>
            <person name="Civetta A."/>
            <person name="Clifton S.W."/>
            <person name="Comeron J.M."/>
            <person name="Costello J.C."/>
            <person name="Coyne J.A."/>
            <person name="Daub J."/>
            <person name="David R.G."/>
            <person name="Delcher A.L."/>
            <person name="Delehaunty K."/>
            <person name="Do C.B."/>
            <person name="Ebling H."/>
            <person name="Edwards K."/>
            <person name="Eickbush T."/>
            <person name="Evans J.D."/>
            <person name="Filipski A."/>
            <person name="Findeiss S."/>
            <person name="Freyhult E."/>
            <person name="Fulton L."/>
            <person name="Fulton R."/>
            <person name="Garcia A.C."/>
            <person name="Gardiner A."/>
            <person name="Garfield D.A."/>
            <person name="Garvin B.E."/>
            <person name="Gibson G."/>
            <person name="Gilbert D."/>
            <person name="Gnerre S."/>
            <person name="Godfrey J."/>
            <person name="Good R."/>
            <person name="Gotea V."/>
            <person name="Gravely B."/>
            <person name="Greenberg A.J."/>
            <person name="Griffiths-Jones S."/>
            <person name="Gross S."/>
            <person name="Guigo R."/>
            <person name="Gustafson E.A."/>
            <person name="Haerty W."/>
            <person name="Hahn M.W."/>
            <person name="Halligan D.L."/>
            <person name="Halpern A.L."/>
            <person name="Halter G.M."/>
            <person name="Han M.V."/>
            <person name="Heger A."/>
            <person name="Hillier L."/>
            <person name="Hinrichs A.S."/>
            <person name="Holmes I."/>
            <person name="Hoskins R.A."/>
            <person name="Hubisz M.J."/>
            <person name="Hultmark D."/>
            <person name="Huntley M.A."/>
            <person name="Jaffe D.B."/>
            <person name="Jagadeeshan S."/>
            <person name="Jeck W.R."/>
            <person name="Johnson J."/>
            <person name="Jones C.D."/>
            <person name="Jordan W.C."/>
            <person name="Karpen G.H."/>
            <person name="Kataoka E."/>
            <person name="Keightley P.D."/>
            <person name="Kheradpour P."/>
            <person name="Kirkness E.F."/>
            <person name="Koerich L.B."/>
            <person name="Kristiansen K."/>
            <person name="Kudrna D."/>
            <person name="Kulathinal R.J."/>
            <person name="Kumar S."/>
            <person name="Kwok R."/>
            <person name="Lander E."/>
            <person name="Langley C.H."/>
            <person name="Lapoint R."/>
            <person name="Lazzaro B.P."/>
            <person name="Lee S.J."/>
            <person name="Levesque L."/>
            <person name="Li R."/>
            <person name="Lin C.F."/>
            <person name="Lin M.F."/>
            <person name="Lindblad-Toh K."/>
            <person name="Llopart A."/>
            <person name="Long M."/>
            <person name="Low L."/>
            <person name="Lozovsky E."/>
            <person name="Lu J."/>
            <person name="Luo M."/>
            <person name="Machado C.A."/>
            <person name="Makalowski W."/>
            <person name="Marzo M."/>
            <person name="Matsuda M."/>
            <person name="Matzkin L."/>
            <person name="McAllister B."/>
            <person name="McBride C.S."/>
            <person name="McKernan B."/>
            <person name="McKernan K."/>
            <person name="Mendez-Lago M."/>
            <person name="Minx P."/>
            <person name="Mollenhauer M.U."/>
            <person name="Montooth K."/>
            <person name="Mount S.M."/>
            <person name="Mu X."/>
            <person name="Myers E."/>
            <person name="Negre B."/>
            <person name="Newfeld S."/>
            <person name="Nielsen R."/>
            <person name="Noor M.A."/>
            <person name="O'Grady P."/>
            <person name="Pachter L."/>
            <person name="Papaceit M."/>
            <person name="Parisi M.J."/>
            <person name="Parisi M."/>
            <person name="Parts L."/>
            <person name="Pedersen J.S."/>
            <person name="Pesole G."/>
            <person name="Phillippy A.M."/>
            <person name="Ponting C.P."/>
            <person name="Pop M."/>
            <person name="Porcelli D."/>
            <person name="Powell J.R."/>
            <person name="Prohaska S."/>
            <person name="Pruitt K."/>
            <person name="Puig M."/>
            <person name="Quesneville H."/>
            <person name="Ram K.R."/>
            <person name="Rand D."/>
            <person name="Rasmussen M.D."/>
            <person name="Reed L.K."/>
            <person name="Reenan R."/>
            <person name="Reily A."/>
            <person name="Remington K.A."/>
            <person name="Rieger T.T."/>
            <person name="Ritchie M.G."/>
            <person name="Robin C."/>
            <person name="Rogers Y.H."/>
            <person name="Rohde C."/>
            <person name="Rozas J."/>
            <person name="Rubenfield M.J."/>
            <person name="Ruiz A."/>
            <person name="Russo S."/>
            <person name="Salzberg S.L."/>
            <person name="Sanchez-Gracia A."/>
            <person name="Saranga D.J."/>
            <person name="Sato H."/>
            <person name="Schaeffer S.W."/>
            <person name="Schatz M.C."/>
            <person name="Schlenke T."/>
            <person name="Schwartz R."/>
            <person name="Segarra C."/>
            <person name="Singh R.S."/>
            <person name="Sirot L."/>
            <person name="Sirota M."/>
            <person name="Sisneros N.B."/>
            <person name="Smith C.D."/>
            <person name="Smith T.F."/>
            <person name="Spieth J."/>
            <person name="Stage D.E."/>
            <person name="Stark A."/>
            <person name="Stephan W."/>
            <person name="Strausberg R.L."/>
            <person name="Strempel S."/>
            <person name="Sturgill D."/>
            <person name="Sutton G."/>
            <person name="Sutton G.G."/>
            <person name="Tao W."/>
            <person name="Teichmann S."/>
            <person name="Tobari Y.N."/>
            <person name="Tomimura Y."/>
            <person name="Tsolas J.M."/>
            <person name="Valente V.L."/>
            <person name="Venter E."/>
            <person name="Venter J.C."/>
            <person name="Vicario S."/>
            <person name="Vieira F.G."/>
            <person name="Vilella A.J."/>
            <person name="Villasante A."/>
            <person name="Walenz B."/>
            <person name="Wang J."/>
            <person name="Wasserman M."/>
            <person name="Watts T."/>
            <person name="Wilson D."/>
            <person name="Wilson R.K."/>
            <person name="Wing R.A."/>
            <person name="Wolfner M.F."/>
            <person name="Wong A."/>
            <person name="Wong G.K."/>
            <person name="Wu C.I."/>
            <person name="Wu G."/>
            <person name="Yamamoto D."/>
            <person name="Yang H.P."/>
            <person name="Yang S.P."/>
            <person name="Yorke J.A."/>
            <person name="Yoshida K."/>
            <person name="Zdobnov E."/>
            <person name="Zhang P."/>
            <person name="Zhang Y."/>
            <person name="Zimin A.V."/>
            <person name="Baldwin J."/>
            <person name="Abdouelleil A."/>
            <person name="Abdulkadir J."/>
            <person name="Abebe A."/>
            <person name="Abera B."/>
            <person name="Abreu J."/>
            <person name="Acer S.C."/>
            <person name="Aftuck L."/>
            <person name="Alexander A."/>
            <person name="An P."/>
            <person name="Anderson E."/>
            <person name="Anderson S."/>
            <person name="Arachi H."/>
            <person name="Azer M."/>
            <person name="Bachantsang P."/>
            <person name="Barry A."/>
            <person name="Bayul T."/>
            <person name="Berlin A."/>
            <person name="Bessette D."/>
            <person name="Bloom T."/>
            <person name="Blye J."/>
            <person name="Boguslavskiy L."/>
            <person name="Bonnet C."/>
            <person name="Boukhgalter B."/>
            <person name="Bourzgui I."/>
            <person name="Brown A."/>
            <person name="Cahill P."/>
            <person name="Channer S."/>
            <person name="Cheshatsang Y."/>
            <person name="Chuda L."/>
            <person name="Citroen M."/>
            <person name="Collymore A."/>
            <person name="Cooke P."/>
            <person name="Costello M."/>
            <person name="D'Aco K."/>
            <person name="Daza R."/>
            <person name="De Haan G."/>
            <person name="DeGray S."/>
            <person name="DeMaso C."/>
            <person name="Dhargay N."/>
            <person name="Dooley K."/>
            <person name="Dooley E."/>
            <person name="Doricent M."/>
            <person name="Dorje P."/>
            <person name="Dorjee K."/>
            <person name="Dupes A."/>
            <person name="Elong R."/>
            <person name="Falk J."/>
            <person name="Farina A."/>
            <person name="Faro S."/>
            <person name="Ferguson D."/>
            <person name="Fisher S."/>
            <person name="Foley C.D."/>
            <person name="Franke A."/>
            <person name="Friedrich D."/>
            <person name="Gadbois L."/>
            <person name="Gearin G."/>
            <person name="Gearin C.R."/>
            <person name="Giannoukos G."/>
            <person name="Goode T."/>
            <person name="Graham J."/>
            <person name="Grandbois E."/>
            <person name="Grewal S."/>
            <person name="Gyaltsen K."/>
            <person name="Hafez N."/>
            <person name="Hagos B."/>
            <person name="Hall J."/>
            <person name="Henson C."/>
            <person name="Hollinger A."/>
            <person name="Honan T."/>
            <person name="Huard M.D."/>
            <person name="Hughes L."/>
            <person name="Hurhula B."/>
            <person name="Husby M.E."/>
            <person name="Kamat A."/>
            <person name="Kanga B."/>
            <person name="Kashin S."/>
            <person name="Khazanovich D."/>
            <person name="Kisner P."/>
            <person name="Lance K."/>
            <person name="Lara M."/>
            <person name="Lee W."/>
            <person name="Lennon N."/>
            <person name="Letendre F."/>
            <person name="LeVine R."/>
            <person name="Lipovsky A."/>
            <person name="Liu X."/>
            <person name="Liu J."/>
            <person name="Liu S."/>
            <person name="Lokyitsang T."/>
            <person name="Lokyitsang Y."/>
            <person name="Lubonja R."/>
            <person name="Lui A."/>
            <person name="MacDonald P."/>
            <person name="Magnisalis V."/>
            <person name="Maru K."/>
            <person name="Matthews C."/>
            <person name="McCusker W."/>
            <person name="McDonough S."/>
            <person name="Mehta T."/>
            <person name="Meldrim J."/>
            <person name="Meneus L."/>
            <person name="Mihai O."/>
            <person name="Mihalev A."/>
            <person name="Mihova T."/>
            <person name="Mittelman R."/>
            <person name="Mlenga V."/>
            <person name="Montmayeur A."/>
            <person name="Mulrain L."/>
            <person name="Navidi A."/>
            <person name="Naylor J."/>
            <person name="Negash T."/>
            <person name="Nguyen T."/>
            <person name="Nguyen N."/>
            <person name="Nicol R."/>
            <person name="Norbu C."/>
            <person name="Norbu N."/>
            <person name="Novod N."/>
            <person name="O'Neill B."/>
            <person name="Osman S."/>
            <person name="Markiewicz E."/>
            <person name="Oyono O.L."/>
            <person name="Patti C."/>
            <person name="Phunkhang P."/>
            <person name="Pierre F."/>
            <person name="Priest M."/>
            <person name="Raghuraman S."/>
            <person name="Rege F."/>
            <person name="Reyes R."/>
            <person name="Rise C."/>
            <person name="Rogov P."/>
            <person name="Ross K."/>
            <person name="Ryan E."/>
            <person name="Settipalli S."/>
            <person name="Shea T."/>
            <person name="Sherpa N."/>
            <person name="Shi L."/>
            <person name="Shih D."/>
            <person name="Sparrow T."/>
            <person name="Spaulding J."/>
            <person name="Stalker J."/>
            <person name="Stange-Thomann N."/>
            <person name="Stavropoulos S."/>
            <person name="Stone C."/>
            <person name="Strader C."/>
            <person name="Tesfaye S."/>
            <person name="Thomson T."/>
            <person name="Thoulutsang Y."/>
            <person name="Thoulutsang D."/>
            <person name="Topham K."/>
            <person name="Topping I."/>
            <person name="Tsamla T."/>
            <person name="Vassiliev H."/>
            <person name="Vo A."/>
            <person name="Wangchuk T."/>
            <person name="Wangdi T."/>
            <person name="Weiand M."/>
            <person name="Wilkinson J."/>
            <person name="Wilson A."/>
            <person name="Yadav S."/>
            <person name="Young G."/>
            <person name="Yu Q."/>
            <person name="Zembek L."/>
            <person name="Zhong D."/>
            <person name="Zimmer A."/>
            <person name="Zwirko Z."/>
            <person name="Jaffe D.B."/>
            <person name="Alvarez P."/>
            <person name="Brockman W."/>
            <person name="Butler J."/>
            <person name="Chin C."/>
            <person name="Gnerre S."/>
            <person name="Grabherr M."/>
            <person name="Kleber M."/>
            <person name="Mauceli E."/>
            <person name="MacCallum I."/>
        </authorList>
    </citation>
    <scope>NUCLEOTIDE SEQUENCE [LARGE SCALE GENOMIC DNA]</scope>
    <source>
        <strain evidence="2 3">TSC#14021-0224.01</strain>
    </source>
</reference>
<dbReference type="SMART" id="SM00697">
    <property type="entry name" value="DM8"/>
    <property type="match status" value="1"/>
</dbReference>
<keyword evidence="3" id="KW-1185">Reference proteome</keyword>
<dbReference type="PANTHER" id="PTHR20898:SF0">
    <property type="entry name" value="DAEDALUS ON 3-RELATED"/>
    <property type="match status" value="1"/>
</dbReference>
<dbReference type="OrthoDB" id="8020757at2759"/>
<name>B3NAV2_DROER</name>
<dbReference type="HOGENOM" id="CLU_129483_0_0_1"/>
<dbReference type="EMBL" id="CH954177">
    <property type="protein sequence ID" value="EDV58666.1"/>
    <property type="molecule type" value="Genomic_DNA"/>
</dbReference>
<reference evidence="2 3" key="2">
    <citation type="journal article" date="2008" name="Bioinformatics">
        <title>Assembly reconciliation.</title>
        <authorList>
            <person name="Zimin A.V."/>
            <person name="Smith D.R."/>
            <person name="Sutton G."/>
            <person name="Yorke J.A."/>
        </authorList>
    </citation>
    <scope>NUCLEOTIDE SEQUENCE [LARGE SCALE GENOMIC DNA]</scope>
    <source>
        <strain evidence="2 3">TSC#14021-0224.01</strain>
    </source>
</reference>
<feature type="signal peptide" evidence="1">
    <location>
        <begin position="1"/>
        <end position="19"/>
    </location>
</feature>
<organism evidence="2 3">
    <name type="scientific">Drosophila erecta</name>
    <name type="common">Fruit fly</name>
    <dbReference type="NCBI Taxonomy" id="7220"/>
    <lineage>
        <taxon>Eukaryota</taxon>
        <taxon>Metazoa</taxon>
        <taxon>Ecdysozoa</taxon>
        <taxon>Arthropoda</taxon>
        <taxon>Hexapoda</taxon>
        <taxon>Insecta</taxon>
        <taxon>Pterygota</taxon>
        <taxon>Neoptera</taxon>
        <taxon>Endopterygota</taxon>
        <taxon>Diptera</taxon>
        <taxon>Brachycera</taxon>
        <taxon>Muscomorpha</taxon>
        <taxon>Ephydroidea</taxon>
        <taxon>Drosophilidae</taxon>
        <taxon>Drosophila</taxon>
        <taxon>Sophophora</taxon>
    </lineage>
</organism>